<keyword evidence="14" id="KW-1185">Reference proteome</keyword>
<evidence type="ECO:0000256" key="8">
    <source>
        <dbReference type="ARBA" id="ARBA00023204"/>
    </source>
</evidence>
<dbReference type="SMART" id="SM00533">
    <property type="entry name" value="MUTSd"/>
    <property type="match status" value="1"/>
</dbReference>
<dbReference type="Pfam" id="PF05192">
    <property type="entry name" value="MutS_III"/>
    <property type="match status" value="1"/>
</dbReference>
<dbReference type="Gene3D" id="3.30.420.110">
    <property type="entry name" value="MutS, connector domain"/>
    <property type="match status" value="1"/>
</dbReference>
<dbReference type="SUPFAM" id="SSF52540">
    <property type="entry name" value="P-loop containing nucleoside triphosphate hydrolases"/>
    <property type="match status" value="1"/>
</dbReference>
<feature type="domain" description="DNA mismatch repair proteins mutS family" evidence="13">
    <location>
        <begin position="738"/>
        <end position="754"/>
    </location>
</feature>
<dbReference type="PROSITE" id="PS00486">
    <property type="entry name" value="DNA_MISMATCH_REPAIR_2"/>
    <property type="match status" value="1"/>
</dbReference>
<keyword evidence="8 11" id="KW-0234">DNA repair</keyword>
<proteinExistence type="inferred from homology"/>
<evidence type="ECO:0000256" key="1">
    <source>
        <dbReference type="ARBA" id="ARBA00004123"/>
    </source>
</evidence>
<keyword evidence="7 11" id="KW-0238">DNA-binding</keyword>
<evidence type="ECO:0000256" key="7">
    <source>
        <dbReference type="ARBA" id="ARBA00023125"/>
    </source>
</evidence>
<evidence type="ECO:0000313" key="15">
    <source>
        <dbReference type="RefSeq" id="XP_014664499.1"/>
    </source>
</evidence>
<dbReference type="Pfam" id="PF05188">
    <property type="entry name" value="MutS_II"/>
    <property type="match status" value="1"/>
</dbReference>
<accession>A0ABM1DX28</accession>
<dbReference type="SUPFAM" id="SSF53150">
    <property type="entry name" value="DNA repair protein MutS, domain II"/>
    <property type="match status" value="1"/>
</dbReference>
<dbReference type="InterPro" id="IPR007695">
    <property type="entry name" value="DNA_mismatch_repair_MutS-lik_N"/>
</dbReference>
<evidence type="ECO:0000256" key="5">
    <source>
        <dbReference type="ARBA" id="ARBA00022763"/>
    </source>
</evidence>
<dbReference type="InterPro" id="IPR000432">
    <property type="entry name" value="DNA_mismatch_repair_MutS_C"/>
</dbReference>
<evidence type="ECO:0000256" key="12">
    <source>
        <dbReference type="SAM" id="Coils"/>
    </source>
</evidence>
<dbReference type="Gene3D" id="1.10.1420.10">
    <property type="match status" value="2"/>
</dbReference>
<dbReference type="SMART" id="SM00534">
    <property type="entry name" value="MUTSac"/>
    <property type="match status" value="1"/>
</dbReference>
<name>A0ABM1DX28_PRICU</name>
<feature type="coiled-coil region" evidence="12">
    <location>
        <begin position="466"/>
        <end position="493"/>
    </location>
</feature>
<dbReference type="Pfam" id="PF05190">
    <property type="entry name" value="MutS_IV"/>
    <property type="match status" value="1"/>
</dbReference>
<dbReference type="NCBIfam" id="NF003810">
    <property type="entry name" value="PRK05399.1"/>
    <property type="match status" value="1"/>
</dbReference>
<dbReference type="InterPro" id="IPR032642">
    <property type="entry name" value="Msh2_ATP-bd"/>
</dbReference>
<dbReference type="Pfam" id="PF00488">
    <property type="entry name" value="MutS_V"/>
    <property type="match status" value="1"/>
</dbReference>
<dbReference type="InterPro" id="IPR007861">
    <property type="entry name" value="DNA_mismatch_repair_MutS_clamp"/>
</dbReference>
<dbReference type="RefSeq" id="XP_014664499.1">
    <property type="nucleotide sequence ID" value="XM_014809013.1"/>
</dbReference>
<keyword evidence="9" id="KW-0539">Nucleus</keyword>
<keyword evidence="5 11" id="KW-0227">DNA damage</keyword>
<organism evidence="14 15">
    <name type="scientific">Priapulus caudatus</name>
    <name type="common">Priapulid worm</name>
    <dbReference type="NCBI Taxonomy" id="37621"/>
    <lineage>
        <taxon>Eukaryota</taxon>
        <taxon>Metazoa</taxon>
        <taxon>Ecdysozoa</taxon>
        <taxon>Scalidophora</taxon>
        <taxon>Priapulida</taxon>
        <taxon>Priapulimorpha</taxon>
        <taxon>Priapulimorphida</taxon>
        <taxon>Priapulidae</taxon>
        <taxon>Priapulus</taxon>
    </lineage>
</organism>
<evidence type="ECO:0000256" key="9">
    <source>
        <dbReference type="ARBA" id="ARBA00023242"/>
    </source>
</evidence>
<dbReference type="InterPro" id="IPR011184">
    <property type="entry name" value="DNA_mismatch_repair_Msh2"/>
</dbReference>
<evidence type="ECO:0000256" key="11">
    <source>
        <dbReference type="RuleBase" id="RU003756"/>
    </source>
</evidence>
<evidence type="ECO:0000259" key="13">
    <source>
        <dbReference type="PROSITE" id="PS00486"/>
    </source>
</evidence>
<evidence type="ECO:0000256" key="6">
    <source>
        <dbReference type="ARBA" id="ARBA00022840"/>
    </source>
</evidence>
<dbReference type="GeneID" id="106806875"/>
<dbReference type="InterPro" id="IPR007860">
    <property type="entry name" value="DNA_mmatch_repair_MutS_con_dom"/>
</dbReference>
<dbReference type="InterPro" id="IPR036187">
    <property type="entry name" value="DNA_mismatch_repair_MutS_sf"/>
</dbReference>
<gene>
    <name evidence="15" type="primary">LOC106806875</name>
</gene>
<reference evidence="15" key="1">
    <citation type="submission" date="2025-08" db="UniProtKB">
        <authorList>
            <consortium name="RefSeq"/>
        </authorList>
    </citation>
    <scope>IDENTIFICATION</scope>
</reference>
<dbReference type="PANTHER" id="PTHR11361">
    <property type="entry name" value="DNA MISMATCH REPAIR PROTEIN MUTS FAMILY MEMBER"/>
    <property type="match status" value="1"/>
</dbReference>
<dbReference type="InterPro" id="IPR036678">
    <property type="entry name" value="MutS_con_dom_sf"/>
</dbReference>
<dbReference type="SUPFAM" id="SSF48334">
    <property type="entry name" value="DNA repair protein MutS, domain III"/>
    <property type="match status" value="1"/>
</dbReference>
<dbReference type="PIRSF" id="PIRSF005813">
    <property type="entry name" value="MSH2"/>
    <property type="match status" value="1"/>
</dbReference>
<keyword evidence="6" id="KW-0067">ATP-binding</keyword>
<dbReference type="Pfam" id="PF01624">
    <property type="entry name" value="MutS_I"/>
    <property type="match status" value="1"/>
</dbReference>
<comment type="function">
    <text evidence="11">Component of the post-replicative DNA mismatch repair system (MMR).</text>
</comment>
<evidence type="ECO:0000256" key="4">
    <source>
        <dbReference type="ARBA" id="ARBA00022741"/>
    </source>
</evidence>
<dbReference type="PANTHER" id="PTHR11361:SF35">
    <property type="entry name" value="DNA MISMATCH REPAIR PROTEIN MSH2"/>
    <property type="match status" value="1"/>
</dbReference>
<evidence type="ECO:0000313" key="14">
    <source>
        <dbReference type="Proteomes" id="UP000695022"/>
    </source>
</evidence>
<dbReference type="InterPro" id="IPR027417">
    <property type="entry name" value="P-loop_NTPase"/>
</dbReference>
<dbReference type="Gene3D" id="3.40.1170.10">
    <property type="entry name" value="DNA repair protein MutS, domain I"/>
    <property type="match status" value="1"/>
</dbReference>
<dbReference type="InterPro" id="IPR016151">
    <property type="entry name" value="DNA_mismatch_repair_MutS_N"/>
</dbReference>
<dbReference type="InterPro" id="IPR045076">
    <property type="entry name" value="MutS"/>
</dbReference>
<evidence type="ECO:0000256" key="10">
    <source>
        <dbReference type="ARBA" id="ARBA00029795"/>
    </source>
</evidence>
<protein>
    <recommendedName>
        <fullName evidence="3">DNA mismatch repair protein Msh2</fullName>
    </recommendedName>
    <alternativeName>
        <fullName evidence="10">MutS protein homolog 2</fullName>
    </alternativeName>
</protein>
<sequence length="931" mass="104086">MAVQPNQQLVLDSSQEQGFISFYRGLPEKAGTTFRVFDRLEYYTVHGQDAIFAAKDVFKTMGVIKYLGAGSNKLESVVLSKLNFESTVRDLLLVRQYRVEVYQNKRSGKQNDWAVAFKASPGNLTQFEDILFGSNDMAESPCIIAVKVTVLDGSRIVGVGFSDATMKKLGVCQFPDNDQFSNFEAILVQLGPKECLLPQDQSQDYAVIKQVLERGGVLVTERKKGEFNNKDNIQDLNRLLRFKKGEQPNSAALPQMDKQTAMCSVAALIKYMELLQDEANFGVFSIETFDLSQYMRLDSAAVNAVNLLPVPGQGGNKYQSIFGLLDHCKTAAGHRLLAQWVKQPLVDLNRIEERLNVVETLVEDTELRQILEQDHLRKVPDFQRLAKRFQRKNANLQDCYKVYQGLEKLPHLLETIEKHSGKHRSLLMAHFNNPLTELLMDFAKFQEMVESTLDLGQVENHEYLIKPDFDENLQALREKMDELEADIKSQLKKAARDLGLEANKTIKLESNAQIGYFFRVTRKDEKVLRNNRNYSTIDAKTSGVRFNSSALRRLNDEYMSAKGDYSDQQKTLVAEIINIAAGYAEPMLMLSNIVSELDVLTSFAHAATAAPLPYVRPNMLEKGSGILLLEEARHPCLEMQDGVAFIPNRVEFHKDGHMFHIITGPNMGGKSTYIRSVGAIVLMAQLGCFVPCTSAQISIVDAIMARVGAGDSQLKGVSTFMSEMLETAAILRCATSDSLLIIDELGRGTSTYDGFGLAWAISEHIAKNVNAYTLFATHFHELTALADEVASVSNLHVTALTSDDTLTLLYRVRPGVCDQSFGIHVAELAHFPKSVVEFARKKANELEDFHTVSTHGITEMSTEEGSSPAKKRRLAKQDGEELIRKFLAEVRDLPLDGMSQEDAAAHIERLREQVVAAKNPYVNNLIGRQDD</sequence>
<evidence type="ECO:0000256" key="2">
    <source>
        <dbReference type="ARBA" id="ARBA00006271"/>
    </source>
</evidence>
<dbReference type="CDD" id="cd03285">
    <property type="entry name" value="ABC_MSH2_euk"/>
    <property type="match status" value="1"/>
</dbReference>
<keyword evidence="4 11" id="KW-0547">Nucleotide-binding</keyword>
<dbReference type="Proteomes" id="UP000695022">
    <property type="component" value="Unplaced"/>
</dbReference>
<keyword evidence="12" id="KW-0175">Coiled coil</keyword>
<dbReference type="InterPro" id="IPR007696">
    <property type="entry name" value="DNA_mismatch_repair_MutS_core"/>
</dbReference>
<comment type="similarity">
    <text evidence="2 11">Belongs to the DNA mismatch repair MutS family.</text>
</comment>
<comment type="subcellular location">
    <subcellularLocation>
        <location evidence="1">Nucleus</location>
    </subcellularLocation>
</comment>
<dbReference type="Gene3D" id="3.40.50.300">
    <property type="entry name" value="P-loop containing nucleotide triphosphate hydrolases"/>
    <property type="match status" value="1"/>
</dbReference>
<evidence type="ECO:0000256" key="3">
    <source>
        <dbReference type="ARBA" id="ARBA00019549"/>
    </source>
</evidence>